<sequence length="363" mass="38547">MRLRSIDAVSMVQAGLRRFGPGLARAAAFGRIIGARLAAIDLVPFLITSADRIETGARWCMRTGRHLPARLGITGAFAWRCAAALAGIGLTAALVTGLAAKDEDQLQLASLTLPATNVTEQPGTSPRRVRTAAMAEDWVAIPRPTAVFNLEAPELGREAPLLEARRSQDGDRREDLLSFGSFAEPKPHLALRLATGEGAAAGARSFMVALATEAALRGLAVERSSAPAPIETRFGPLETADIVLAAGAESRACVAFRTPPGEARFAMSGWWCAAPRPGDRRQLSCLIDRLDLAGGADQELRGLFARSELKRQAGCAPSRPSRTSSLDMDASAPALRMKTAGTEPARIAAELPKPRPRPARRQP</sequence>
<evidence type="ECO:0000313" key="2">
    <source>
        <dbReference type="EMBL" id="SKB77318.1"/>
    </source>
</evidence>
<dbReference type="OrthoDB" id="8452157at2"/>
<feature type="compositionally biased region" description="Basic residues" evidence="1">
    <location>
        <begin position="354"/>
        <end position="363"/>
    </location>
</feature>
<name>A0A1T5DZV6_9HYPH</name>
<evidence type="ECO:0000313" key="3">
    <source>
        <dbReference type="Proteomes" id="UP000190130"/>
    </source>
</evidence>
<dbReference type="AlphaFoldDB" id="A0A1T5DZV6"/>
<proteinExistence type="predicted"/>
<accession>A0A1T5DZV6</accession>
<organism evidence="2 3">
    <name type="scientific">Bosea thiooxidans</name>
    <dbReference type="NCBI Taxonomy" id="53254"/>
    <lineage>
        <taxon>Bacteria</taxon>
        <taxon>Pseudomonadati</taxon>
        <taxon>Pseudomonadota</taxon>
        <taxon>Alphaproteobacteria</taxon>
        <taxon>Hyphomicrobiales</taxon>
        <taxon>Boseaceae</taxon>
        <taxon>Bosea</taxon>
    </lineage>
</organism>
<reference evidence="2 3" key="1">
    <citation type="submission" date="2017-02" db="EMBL/GenBank/DDBJ databases">
        <authorList>
            <person name="Peterson S.W."/>
        </authorList>
    </citation>
    <scope>NUCLEOTIDE SEQUENCE [LARGE SCALE GENOMIC DNA]</scope>
    <source>
        <strain evidence="2 3">DSM 9653</strain>
    </source>
</reference>
<gene>
    <name evidence="2" type="ORF">SAMN05660750_02256</name>
</gene>
<dbReference type="RefSeq" id="WP_139384359.1">
    <property type="nucleotide sequence ID" value="NZ_FUYX01000005.1"/>
</dbReference>
<protein>
    <submittedName>
        <fullName evidence="2">Uncharacterized protein</fullName>
    </submittedName>
</protein>
<dbReference type="EMBL" id="FUYX01000005">
    <property type="protein sequence ID" value="SKB77318.1"/>
    <property type="molecule type" value="Genomic_DNA"/>
</dbReference>
<dbReference type="Proteomes" id="UP000190130">
    <property type="component" value="Unassembled WGS sequence"/>
</dbReference>
<evidence type="ECO:0000256" key="1">
    <source>
        <dbReference type="SAM" id="MobiDB-lite"/>
    </source>
</evidence>
<feature type="region of interest" description="Disordered" evidence="1">
    <location>
        <begin position="314"/>
        <end position="363"/>
    </location>
</feature>